<dbReference type="PROSITE" id="PS51257">
    <property type="entry name" value="PROKAR_LIPOPROTEIN"/>
    <property type="match status" value="1"/>
</dbReference>
<dbReference type="PRINTS" id="PR01217">
    <property type="entry name" value="PRICHEXTENSN"/>
</dbReference>
<keyword evidence="2" id="KW-0732">Signal</keyword>
<dbReference type="Proteomes" id="UP000660262">
    <property type="component" value="Unassembled WGS sequence"/>
</dbReference>
<reference evidence="3" key="1">
    <citation type="submission" date="2020-10" db="EMBL/GenBank/DDBJ databases">
        <title>Unveiling of a novel bifunctional photoreceptor, Dualchrome1, isolated from a cosmopolitan green alga.</title>
        <authorList>
            <person name="Suzuki S."/>
            <person name="Kawachi M."/>
        </authorList>
    </citation>
    <scope>NUCLEOTIDE SEQUENCE</scope>
    <source>
        <strain evidence="3">NIES 2893</strain>
    </source>
</reference>
<sequence>MARMPLPSPASLLLLLLAGACLNNNNSSNNVGLWHTRRRSGGGIQLATALNVHADLNFYGATISPPPSLSPPPHSPPPSSSPFSFYGLSGSTSYQPPLPPSPPSPPPSPPPPPPSPPPPPTSPPPPPPPPPPPAPPPPRFIAPIAFRPVFPYSLNKIGAVYPGVALFGADPNFNPLALTYITSDEGRIEGRPFNTLIQRYDLPYPDFGLYADEDSEVAFYLPLLTVNLRAAVDASPAQEATLREPYDVVLGRVPGTDENPVLFFADQKVDPVTNAVYEAKGAPLYPSHVRGLELQFSGGL</sequence>
<feature type="compositionally biased region" description="Pro residues" evidence="1">
    <location>
        <begin position="64"/>
        <end position="80"/>
    </location>
</feature>
<feature type="chain" id="PRO_5032777967" evidence="2">
    <location>
        <begin position="28"/>
        <end position="300"/>
    </location>
</feature>
<evidence type="ECO:0000256" key="1">
    <source>
        <dbReference type="SAM" id="MobiDB-lite"/>
    </source>
</evidence>
<feature type="compositionally biased region" description="Pro residues" evidence="1">
    <location>
        <begin position="96"/>
        <end position="134"/>
    </location>
</feature>
<evidence type="ECO:0000313" key="4">
    <source>
        <dbReference type="Proteomes" id="UP000660262"/>
    </source>
</evidence>
<gene>
    <name evidence="3" type="ORF">PPROV_000998100</name>
</gene>
<proteinExistence type="predicted"/>
<name>A0A830HWZ8_9CHLO</name>
<keyword evidence="4" id="KW-1185">Reference proteome</keyword>
<dbReference type="AlphaFoldDB" id="A0A830HWZ8"/>
<feature type="compositionally biased region" description="Low complexity" evidence="1">
    <location>
        <begin position="81"/>
        <end position="91"/>
    </location>
</feature>
<evidence type="ECO:0000256" key="2">
    <source>
        <dbReference type="SAM" id="SignalP"/>
    </source>
</evidence>
<accession>A0A830HWZ8</accession>
<comment type="caution">
    <text evidence="3">The sequence shown here is derived from an EMBL/GenBank/DDBJ whole genome shotgun (WGS) entry which is preliminary data.</text>
</comment>
<dbReference type="EMBL" id="BNJQ01000033">
    <property type="protein sequence ID" value="GHP11253.1"/>
    <property type="molecule type" value="Genomic_DNA"/>
</dbReference>
<feature type="signal peptide" evidence="2">
    <location>
        <begin position="1"/>
        <end position="27"/>
    </location>
</feature>
<protein>
    <submittedName>
        <fullName evidence="3">Uncharacterized protein</fullName>
    </submittedName>
</protein>
<feature type="region of interest" description="Disordered" evidence="1">
    <location>
        <begin position="64"/>
        <end position="134"/>
    </location>
</feature>
<evidence type="ECO:0000313" key="3">
    <source>
        <dbReference type="EMBL" id="GHP11253.1"/>
    </source>
</evidence>
<organism evidence="3 4">
    <name type="scientific">Pycnococcus provasolii</name>
    <dbReference type="NCBI Taxonomy" id="41880"/>
    <lineage>
        <taxon>Eukaryota</taxon>
        <taxon>Viridiplantae</taxon>
        <taxon>Chlorophyta</taxon>
        <taxon>Pseudoscourfieldiophyceae</taxon>
        <taxon>Pseudoscourfieldiales</taxon>
        <taxon>Pycnococcaceae</taxon>
        <taxon>Pycnococcus</taxon>
    </lineage>
</organism>